<comment type="caution">
    <text evidence="1">The sequence shown here is derived from an EMBL/GenBank/DDBJ whole genome shotgun (WGS) entry which is preliminary data.</text>
</comment>
<dbReference type="EMBL" id="BARS01048251">
    <property type="protein sequence ID" value="GAG34548.1"/>
    <property type="molecule type" value="Genomic_DNA"/>
</dbReference>
<organism evidence="1">
    <name type="scientific">marine sediment metagenome</name>
    <dbReference type="NCBI Taxonomy" id="412755"/>
    <lineage>
        <taxon>unclassified sequences</taxon>
        <taxon>metagenomes</taxon>
        <taxon>ecological metagenomes</taxon>
    </lineage>
</organism>
<feature type="non-terminal residue" evidence="1">
    <location>
        <position position="1"/>
    </location>
</feature>
<name>X0XD27_9ZZZZ</name>
<dbReference type="AlphaFoldDB" id="X0XD27"/>
<evidence type="ECO:0000313" key="1">
    <source>
        <dbReference type="EMBL" id="GAG34548.1"/>
    </source>
</evidence>
<accession>X0XD27</accession>
<gene>
    <name evidence="1" type="ORF">S01H1_72363</name>
</gene>
<proteinExistence type="predicted"/>
<protein>
    <submittedName>
        <fullName evidence="1">Uncharacterized protein</fullName>
    </submittedName>
</protein>
<sequence>YLDFLAMFPEVHFRHRIGINWSAPEIAIKVAFKAIVSPSCWIDRFWGNFHVTAVANTSEHWYNRRLSVPQTWDGNTQMGTNLNLGHQSIMAGDRIPHVAGIAATFKVDHWEDQPPVTNQQNLSAATSTYANMIAPPDVGGALAIVFSNVAHFLGLLYRPPLMPWLPEASPAGTDVIELACHYAYPDVISCLWERPGAMATSFYAFWAPWH</sequence>
<reference evidence="1" key="1">
    <citation type="journal article" date="2014" name="Front. Microbiol.">
        <title>High frequency of phylogenetically diverse reductive dehalogenase-homologous genes in deep subseafloor sedimentary metagenomes.</title>
        <authorList>
            <person name="Kawai M."/>
            <person name="Futagami T."/>
            <person name="Toyoda A."/>
            <person name="Takaki Y."/>
            <person name="Nishi S."/>
            <person name="Hori S."/>
            <person name="Arai W."/>
            <person name="Tsubouchi T."/>
            <person name="Morono Y."/>
            <person name="Uchiyama I."/>
            <person name="Ito T."/>
            <person name="Fujiyama A."/>
            <person name="Inagaki F."/>
            <person name="Takami H."/>
        </authorList>
    </citation>
    <scope>NUCLEOTIDE SEQUENCE</scope>
    <source>
        <strain evidence="1">Expedition CK06-06</strain>
    </source>
</reference>